<dbReference type="SUPFAM" id="SSF57667">
    <property type="entry name" value="beta-beta-alpha zinc fingers"/>
    <property type="match status" value="1"/>
</dbReference>
<comment type="caution">
    <text evidence="13">The sequence shown here is derived from an EMBL/GenBank/DDBJ whole genome shotgun (WGS) entry which is preliminary data.</text>
</comment>
<dbReference type="Pfam" id="PF02892">
    <property type="entry name" value="zf-BED"/>
    <property type="match status" value="1"/>
</dbReference>
<dbReference type="GO" id="GO:0003677">
    <property type="term" value="F:DNA binding"/>
    <property type="evidence" value="ECO:0007669"/>
    <property type="project" value="UniProtKB-KW"/>
</dbReference>
<dbReference type="InterPro" id="IPR036236">
    <property type="entry name" value="Znf_C2H2_sf"/>
</dbReference>
<protein>
    <recommendedName>
        <fullName evidence="12">BED-type domain-containing protein</fullName>
    </recommendedName>
</protein>
<dbReference type="InterPro" id="IPR008906">
    <property type="entry name" value="HATC_C_dom"/>
</dbReference>
<evidence type="ECO:0000256" key="3">
    <source>
        <dbReference type="ARBA" id="ARBA00022771"/>
    </source>
</evidence>
<evidence type="ECO:0000256" key="4">
    <source>
        <dbReference type="ARBA" id="ARBA00022833"/>
    </source>
</evidence>
<keyword evidence="5" id="KW-0805">Transcription regulation</keyword>
<feature type="compositionally biased region" description="Polar residues" evidence="11">
    <location>
        <begin position="65"/>
        <end position="78"/>
    </location>
</feature>
<dbReference type="AlphaFoldDB" id="A0ABD0S3B3"/>
<organism evidence="13 14">
    <name type="scientific">Loxostege sticticalis</name>
    <name type="common">Beet webworm moth</name>
    <dbReference type="NCBI Taxonomy" id="481309"/>
    <lineage>
        <taxon>Eukaryota</taxon>
        <taxon>Metazoa</taxon>
        <taxon>Ecdysozoa</taxon>
        <taxon>Arthropoda</taxon>
        <taxon>Hexapoda</taxon>
        <taxon>Insecta</taxon>
        <taxon>Pterygota</taxon>
        <taxon>Neoptera</taxon>
        <taxon>Endopterygota</taxon>
        <taxon>Lepidoptera</taxon>
        <taxon>Glossata</taxon>
        <taxon>Ditrysia</taxon>
        <taxon>Pyraloidea</taxon>
        <taxon>Crambidae</taxon>
        <taxon>Pyraustinae</taxon>
        <taxon>Loxostege</taxon>
    </lineage>
</organism>
<gene>
    <name evidence="13" type="ORF">ABMA28_013007</name>
</gene>
<proteinExistence type="predicted"/>
<dbReference type="PROSITE" id="PS50808">
    <property type="entry name" value="ZF_BED"/>
    <property type="match status" value="1"/>
</dbReference>
<name>A0ABD0S3B3_LOXSC</name>
<dbReference type="Proteomes" id="UP001549921">
    <property type="component" value="Unassembled WGS sequence"/>
</dbReference>
<dbReference type="GO" id="GO:0009791">
    <property type="term" value="P:post-embryonic development"/>
    <property type="evidence" value="ECO:0007669"/>
    <property type="project" value="UniProtKB-ARBA"/>
</dbReference>
<keyword evidence="6" id="KW-0238">DNA-binding</keyword>
<evidence type="ECO:0000256" key="5">
    <source>
        <dbReference type="ARBA" id="ARBA00023015"/>
    </source>
</evidence>
<reference evidence="13 14" key="1">
    <citation type="submission" date="2024-06" db="EMBL/GenBank/DDBJ databases">
        <title>A chromosome-level genome assembly of beet webworm, Loxostege sticticalis.</title>
        <authorList>
            <person name="Zhang Y."/>
        </authorList>
    </citation>
    <scope>NUCLEOTIDE SEQUENCE [LARGE SCALE GENOMIC DNA]</scope>
    <source>
        <strain evidence="13">AQ028</strain>
        <tissue evidence="13">Male pupae</tissue>
    </source>
</reference>
<evidence type="ECO:0000256" key="2">
    <source>
        <dbReference type="ARBA" id="ARBA00022723"/>
    </source>
</evidence>
<evidence type="ECO:0000259" key="12">
    <source>
        <dbReference type="PROSITE" id="PS50808"/>
    </source>
</evidence>
<dbReference type="EMBL" id="JBEDNZ010000031">
    <property type="protein sequence ID" value="KAL0808563.1"/>
    <property type="molecule type" value="Genomic_DNA"/>
</dbReference>
<evidence type="ECO:0000256" key="9">
    <source>
        <dbReference type="PROSITE-ProRule" id="PRU00027"/>
    </source>
</evidence>
<evidence type="ECO:0000256" key="6">
    <source>
        <dbReference type="ARBA" id="ARBA00023125"/>
    </source>
</evidence>
<dbReference type="PANTHER" id="PTHR46481:SF10">
    <property type="entry name" value="ZINC FINGER BED DOMAIN-CONTAINING PROTEIN 39"/>
    <property type="match status" value="1"/>
</dbReference>
<dbReference type="GO" id="GO:0008270">
    <property type="term" value="F:zinc ion binding"/>
    <property type="evidence" value="ECO:0007669"/>
    <property type="project" value="UniProtKB-KW"/>
</dbReference>
<comment type="subcellular location">
    <subcellularLocation>
        <location evidence="1">Nucleus</location>
    </subcellularLocation>
</comment>
<keyword evidence="10" id="KW-0175">Coiled coil</keyword>
<dbReference type="Pfam" id="PF05699">
    <property type="entry name" value="Dimer_Tnp_hAT"/>
    <property type="match status" value="1"/>
</dbReference>
<keyword evidence="2" id="KW-0479">Metal-binding</keyword>
<feature type="coiled-coil region" evidence="10">
    <location>
        <begin position="143"/>
        <end position="170"/>
    </location>
</feature>
<evidence type="ECO:0000313" key="14">
    <source>
        <dbReference type="Proteomes" id="UP001549921"/>
    </source>
</evidence>
<dbReference type="GO" id="GO:0005634">
    <property type="term" value="C:nucleus"/>
    <property type="evidence" value="ECO:0007669"/>
    <property type="project" value="UniProtKB-SubCell"/>
</dbReference>
<keyword evidence="4" id="KW-0862">Zinc</keyword>
<evidence type="ECO:0000256" key="11">
    <source>
        <dbReference type="SAM" id="MobiDB-lite"/>
    </source>
</evidence>
<evidence type="ECO:0000256" key="1">
    <source>
        <dbReference type="ARBA" id="ARBA00004123"/>
    </source>
</evidence>
<accession>A0ABD0S3B3</accession>
<feature type="domain" description="BED-type" evidence="12">
    <location>
        <begin position="9"/>
        <end position="61"/>
    </location>
</feature>
<dbReference type="InterPro" id="IPR003656">
    <property type="entry name" value="Znf_BED"/>
</dbReference>
<keyword evidence="3 9" id="KW-0863">Zinc-finger</keyword>
<dbReference type="SUPFAM" id="SSF53098">
    <property type="entry name" value="Ribonuclease H-like"/>
    <property type="match status" value="1"/>
</dbReference>
<dbReference type="PANTHER" id="PTHR46481">
    <property type="entry name" value="ZINC FINGER BED DOMAIN-CONTAINING PROTEIN 4"/>
    <property type="match status" value="1"/>
</dbReference>
<keyword evidence="7" id="KW-0804">Transcription</keyword>
<dbReference type="InterPro" id="IPR052035">
    <property type="entry name" value="ZnF_BED_domain_contain"/>
</dbReference>
<dbReference type="SMART" id="SM00614">
    <property type="entry name" value="ZnF_BED"/>
    <property type="match status" value="1"/>
</dbReference>
<evidence type="ECO:0000313" key="13">
    <source>
        <dbReference type="EMBL" id="KAL0808563.1"/>
    </source>
</evidence>
<sequence>MEFEDLKCDDRSSVWRHFLRARDKNSAKCKECNKILKCVGGSTSGLHKHLKNVHELRGEEHGKDLSNQLHQESGNPSTSRKRKISDYFESSTNPSMETMISRMVALDGMPFRVLANSDDQRLLFQKVGHKLPKSANSIRALVFEQYHQKKKELMQEIEKLKANNEKFAISFDEWTSSRNRRYLSLILHSQGFSASANFKNLGLIRIYGSLPAEKCIELIKEKLASYGLSLEHDIIASTTDGCSMMVKVGRLLKSIHQKCIAHAIQLAISDVFYKKTKPDFVREDEIPLAELTQGLEINPESSDKNCDEEDGIFFFEDIQDLRDGEEFEYHDLISKVRNVVKIFNKSPTKNDDILQKYVKADFGKEYHLIIDIKTRWSSIADMLARFLKLKTCVTKSLLDINSKISFSDEEWDQLHDIHEVLDVIKTIVESLCRRDASLLTADVAVKYALKKFTEMNSLLSNKMAMHLKQRYSERRLIEAATLTYLTNPCKYFEDARTDDVSIFIRPTSSEMCDNIIKLLNLPSDETIRSECIEQFRQEEHEECLENRNVTPLTKQDELEMELKKATTSYDATAASRIDNCGDIGTTIKIEMALFENGGDRGHFLSLAYKYLSSIPPTSVEPERIFSAAGFICNRLRSSLSDQSLDVISFLRSYYIEKRRYK</sequence>
<evidence type="ECO:0000256" key="10">
    <source>
        <dbReference type="SAM" id="Coils"/>
    </source>
</evidence>
<keyword evidence="8" id="KW-0539">Nucleus</keyword>
<evidence type="ECO:0000256" key="7">
    <source>
        <dbReference type="ARBA" id="ARBA00023163"/>
    </source>
</evidence>
<evidence type="ECO:0000256" key="8">
    <source>
        <dbReference type="ARBA" id="ARBA00023242"/>
    </source>
</evidence>
<dbReference type="InterPro" id="IPR012337">
    <property type="entry name" value="RNaseH-like_sf"/>
</dbReference>
<feature type="region of interest" description="Disordered" evidence="11">
    <location>
        <begin position="63"/>
        <end position="83"/>
    </location>
</feature>